<name>A0A1N7FEZ7_9EURY</name>
<dbReference type="GO" id="GO:0140359">
    <property type="term" value="F:ABC-type transporter activity"/>
    <property type="evidence" value="ECO:0007669"/>
    <property type="project" value="InterPro"/>
</dbReference>
<feature type="transmembrane region" description="Helical" evidence="1">
    <location>
        <begin position="160"/>
        <end position="180"/>
    </location>
</feature>
<dbReference type="PANTHER" id="PTHR43471:SF1">
    <property type="entry name" value="ABC TRANSPORTER PERMEASE PROTEIN NOSY-RELATED"/>
    <property type="match status" value="1"/>
</dbReference>
<evidence type="ECO:0000313" key="2">
    <source>
        <dbReference type="EMBL" id="SIR98998.1"/>
    </source>
</evidence>
<evidence type="ECO:0000256" key="1">
    <source>
        <dbReference type="SAM" id="Phobius"/>
    </source>
</evidence>
<dbReference type="GO" id="GO:0005886">
    <property type="term" value="C:plasma membrane"/>
    <property type="evidence" value="ECO:0007669"/>
    <property type="project" value="UniProtKB-SubCell"/>
</dbReference>
<keyword evidence="1" id="KW-0812">Transmembrane</keyword>
<organism evidence="2 3">
    <name type="scientific">Haladaptatus litoreus</name>
    <dbReference type="NCBI Taxonomy" id="553468"/>
    <lineage>
        <taxon>Archaea</taxon>
        <taxon>Methanobacteriati</taxon>
        <taxon>Methanobacteriota</taxon>
        <taxon>Stenosarchaea group</taxon>
        <taxon>Halobacteria</taxon>
        <taxon>Halobacteriales</taxon>
        <taxon>Haladaptataceae</taxon>
        <taxon>Haladaptatus</taxon>
    </lineage>
</organism>
<accession>A0A1N7FEZ7</accession>
<gene>
    <name evidence="2" type="ORF">SAMN05421858_5034</name>
</gene>
<evidence type="ECO:0000313" key="3">
    <source>
        <dbReference type="Proteomes" id="UP000186914"/>
    </source>
</evidence>
<keyword evidence="1" id="KW-0472">Membrane</keyword>
<feature type="transmembrane region" description="Helical" evidence="1">
    <location>
        <begin position="48"/>
        <end position="68"/>
    </location>
</feature>
<protein>
    <submittedName>
        <fullName evidence="2">ABC-2 family transporter protein</fullName>
    </submittedName>
</protein>
<dbReference type="EMBL" id="FTNO01000008">
    <property type="protein sequence ID" value="SIR98998.1"/>
    <property type="molecule type" value="Genomic_DNA"/>
</dbReference>
<reference evidence="3" key="1">
    <citation type="submission" date="2017-01" db="EMBL/GenBank/DDBJ databases">
        <authorList>
            <person name="Varghese N."/>
            <person name="Submissions S."/>
        </authorList>
    </citation>
    <scope>NUCLEOTIDE SEQUENCE [LARGE SCALE GENOMIC DNA]</scope>
    <source>
        <strain evidence="3">CGMCC 1.7737</strain>
    </source>
</reference>
<dbReference type="Proteomes" id="UP000186914">
    <property type="component" value="Unassembled WGS sequence"/>
</dbReference>
<dbReference type="PANTHER" id="PTHR43471">
    <property type="entry name" value="ABC TRANSPORTER PERMEASE"/>
    <property type="match status" value="1"/>
</dbReference>
<feature type="transmembrane region" description="Helical" evidence="1">
    <location>
        <begin position="21"/>
        <end position="42"/>
    </location>
</feature>
<feature type="transmembrane region" description="Helical" evidence="1">
    <location>
        <begin position="102"/>
        <end position="124"/>
    </location>
</feature>
<proteinExistence type="predicted"/>
<dbReference type="AlphaFoldDB" id="A0A1N7FEZ7"/>
<keyword evidence="3" id="KW-1185">Reference proteome</keyword>
<feature type="transmembrane region" description="Helical" evidence="1">
    <location>
        <begin position="267"/>
        <end position="288"/>
    </location>
</feature>
<dbReference type="Pfam" id="PF12679">
    <property type="entry name" value="ABC2_membrane_2"/>
    <property type="match status" value="1"/>
</dbReference>
<dbReference type="RefSeq" id="WP_076433608.1">
    <property type="nucleotide sequence ID" value="NZ_FTNO01000008.1"/>
</dbReference>
<feature type="transmembrane region" description="Helical" evidence="1">
    <location>
        <begin position="130"/>
        <end position="153"/>
    </location>
</feature>
<keyword evidence="1" id="KW-1133">Transmembrane helix</keyword>
<sequence>MRWSPLARKECRTIVTSKGTWLLVPLIILWGFRPTYAGWGALHQNITIGYIQIGASFLLPLGTMLLGYQSLVSERTSGSIKFLLALPLTRTHVLLGKTIGRFVGVGAIALLSFLLLAIIGIVEYGIFSVFLYLGVIIATLLLVADFIAIAVAISAVTKRTVTAATSIVGVFLILLGWQSIVRNLYSALTGIQISPYNPPADGPFFLLLRLTPDAAYNVLTNWVLGVGNSADLFHFVYMQIQPSSQINAYVVDTTFQSGTVPWYLHPALSIVILLVWLILPLGLARVLFNRGDAL</sequence>